<dbReference type="GO" id="GO:0015288">
    <property type="term" value="F:porin activity"/>
    <property type="evidence" value="ECO:0007669"/>
    <property type="project" value="TreeGrafter"/>
</dbReference>
<evidence type="ECO:0000256" key="3">
    <source>
        <dbReference type="ARBA" id="ARBA00022692"/>
    </source>
</evidence>
<dbReference type="Gene3D" id="1.20.1600.10">
    <property type="entry name" value="Outer membrane efflux proteins (OEP)"/>
    <property type="match status" value="2"/>
</dbReference>
<organism evidence="7 8">
    <name type="scientific">Clostridium beijerinckii</name>
    <name type="common">Clostridium MP</name>
    <dbReference type="NCBI Taxonomy" id="1520"/>
    <lineage>
        <taxon>Bacteria</taxon>
        <taxon>Bacillati</taxon>
        <taxon>Bacillota</taxon>
        <taxon>Clostridia</taxon>
        <taxon>Eubacteriales</taxon>
        <taxon>Clostridiaceae</taxon>
        <taxon>Clostridium</taxon>
    </lineage>
</organism>
<keyword evidence="6" id="KW-0732">Signal</keyword>
<evidence type="ECO:0000256" key="6">
    <source>
        <dbReference type="SAM" id="SignalP"/>
    </source>
</evidence>
<evidence type="ECO:0008006" key="9">
    <source>
        <dbReference type="Google" id="ProtNLM"/>
    </source>
</evidence>
<protein>
    <recommendedName>
        <fullName evidence="9">Outer membrane efflux protein</fullName>
    </recommendedName>
</protein>
<accession>A0A9Q5CDK5</accession>
<evidence type="ECO:0000256" key="5">
    <source>
        <dbReference type="ARBA" id="ARBA00023237"/>
    </source>
</evidence>
<evidence type="ECO:0000256" key="4">
    <source>
        <dbReference type="ARBA" id="ARBA00023136"/>
    </source>
</evidence>
<dbReference type="GO" id="GO:0015562">
    <property type="term" value="F:efflux transmembrane transporter activity"/>
    <property type="evidence" value="ECO:0007669"/>
    <property type="project" value="InterPro"/>
</dbReference>
<evidence type="ECO:0000313" key="7">
    <source>
        <dbReference type="EMBL" id="NRV07493.1"/>
    </source>
</evidence>
<dbReference type="PANTHER" id="PTHR30026:SF22">
    <property type="entry name" value="OUTER MEMBRANE EFFLUX PROTEIN"/>
    <property type="match status" value="1"/>
</dbReference>
<name>A0A9Q5CDK5_CLOBE</name>
<reference evidence="7" key="1">
    <citation type="submission" date="2020-05" db="EMBL/GenBank/DDBJ databases">
        <title>Genomic insights into acetone-butanol-ethanol (ABE) fermentation by sequencing solventogenic clostridia strains.</title>
        <authorList>
            <person name="Brown S."/>
        </authorList>
    </citation>
    <scope>NUCLEOTIDE SEQUENCE</scope>
    <source>
        <strain evidence="7">DJ126</strain>
    </source>
</reference>
<comment type="caution">
    <text evidence="7">The sequence shown here is derived from an EMBL/GenBank/DDBJ whole genome shotgun (WGS) entry which is preliminary data.</text>
</comment>
<gene>
    <name evidence="7" type="ORF">DFH45_000456</name>
</gene>
<proteinExistence type="predicted"/>
<keyword evidence="5" id="KW-0998">Cell outer membrane</keyword>
<dbReference type="AlphaFoldDB" id="A0A9Q5CDK5"/>
<feature type="signal peptide" evidence="6">
    <location>
        <begin position="1"/>
        <end position="27"/>
    </location>
</feature>
<keyword evidence="2" id="KW-1134">Transmembrane beta strand</keyword>
<dbReference type="PANTHER" id="PTHR30026">
    <property type="entry name" value="OUTER MEMBRANE PROTEIN TOLC"/>
    <property type="match status" value="1"/>
</dbReference>
<dbReference type="InterPro" id="IPR051906">
    <property type="entry name" value="TolC-like"/>
</dbReference>
<dbReference type="GO" id="GO:0009279">
    <property type="term" value="C:cell outer membrane"/>
    <property type="evidence" value="ECO:0007669"/>
    <property type="project" value="UniProtKB-SubCell"/>
</dbReference>
<evidence type="ECO:0000313" key="8">
    <source>
        <dbReference type="Proteomes" id="UP000821656"/>
    </source>
</evidence>
<dbReference type="EMBL" id="JABSXK010000001">
    <property type="protein sequence ID" value="NRV07493.1"/>
    <property type="molecule type" value="Genomic_DNA"/>
</dbReference>
<feature type="chain" id="PRO_5043273605" description="Outer membrane efflux protein" evidence="6">
    <location>
        <begin position="28"/>
        <end position="422"/>
    </location>
</feature>
<keyword evidence="4" id="KW-0472">Membrane</keyword>
<dbReference type="Proteomes" id="UP000821656">
    <property type="component" value="Unassembled WGS sequence"/>
</dbReference>
<dbReference type="GO" id="GO:1990281">
    <property type="term" value="C:efflux pump complex"/>
    <property type="evidence" value="ECO:0007669"/>
    <property type="project" value="TreeGrafter"/>
</dbReference>
<dbReference type="RefSeq" id="WP_077305700.1">
    <property type="nucleotide sequence ID" value="NZ_CP016090.1"/>
</dbReference>
<comment type="subcellular location">
    <subcellularLocation>
        <location evidence="1">Cell outer membrane</location>
    </subcellularLocation>
</comment>
<evidence type="ECO:0000256" key="1">
    <source>
        <dbReference type="ARBA" id="ARBA00004442"/>
    </source>
</evidence>
<evidence type="ECO:0000256" key="2">
    <source>
        <dbReference type="ARBA" id="ARBA00022452"/>
    </source>
</evidence>
<keyword evidence="3" id="KW-0812">Transmembrane</keyword>
<dbReference type="SUPFAM" id="SSF56954">
    <property type="entry name" value="Outer membrane efflux proteins (OEP)"/>
    <property type="match status" value="1"/>
</dbReference>
<sequence>MRKNINKIVAFAIGISVISGSIIPASAADNTKNSTDSKVSVQTETNKKSVLTLDEAIKSAISNSDTLQLDTKKITYQDTVNDINEDLDDYNDIDDDEEDFNDDTRDISSDKLRQQREFDKDILTQEVTTKYNDIVTSQMEINKATKTLEIKKKLLEDAKFKESLGMITSSSLQSTELEIENLEITQKSNENALKDAEYSFKALTGEDVTKYSLEQDIQYESLQIDGSIDDYLDNVIDSYLKYTEELVNLNKDYYNDSDNKVTSGDVSDAKKIAEEAKAPVRDNYDSYEAYETALTKYNSAISAYTSEVSARLTYLSNKLSVDENQSSLNENKREFKDSLKTCYTNLLTAEDNINYYKKKIELSNKELSDTKVKYDLGIITESDYNTKLVSNEEYDLELRSEIINYNTLKEKIQKPWIAFSNS</sequence>